<dbReference type="InterPro" id="IPR013201">
    <property type="entry name" value="Prot_inhib_I29"/>
</dbReference>
<evidence type="ECO:0000256" key="1">
    <source>
        <dbReference type="ARBA" id="ARBA00008455"/>
    </source>
</evidence>
<keyword evidence="3" id="KW-0378">Hydrolase</keyword>
<dbReference type="AlphaFoldDB" id="A0ABD0XYK7"/>
<sequence>MRRFLIFKGNMRKIEYLQRTEQGTGVYGPTIFADLTREEFKKHYLGLRPPKEGYMRPKPIARIPDVQLPVEFDWREHKAVTEIKNQGLCGSCWAFSVIGNIEGQWAIKNKQLLSLSEQELVDCDKYDSGCNGGWFDSAFRAIEELGGVETEMDYPYDGDKETCRFNSSEARVKISSSVNISSDETDMAKWLYTNGPITVAINANAMQFYIGGVSHPLKFLCNPSIDALDHGVLIVGYGVHNYPIYHKTLPYWIVKNSWGENWGLQVSRYSDYSHLIRRLYFLFSKV</sequence>
<evidence type="ECO:0000256" key="4">
    <source>
        <dbReference type="ARBA" id="ARBA00022807"/>
    </source>
</evidence>
<gene>
    <name evidence="8" type="ORF">AAG570_005837</name>
</gene>
<evidence type="ECO:0000259" key="7">
    <source>
        <dbReference type="SMART" id="SM00645"/>
    </source>
</evidence>
<dbReference type="PANTHER" id="PTHR12411">
    <property type="entry name" value="CYSTEINE PROTEASE FAMILY C1-RELATED"/>
    <property type="match status" value="1"/>
</dbReference>
<evidence type="ECO:0000256" key="3">
    <source>
        <dbReference type="ARBA" id="ARBA00022801"/>
    </source>
</evidence>
<keyword evidence="6" id="KW-1015">Disulfide bond</keyword>
<comment type="caution">
    <text evidence="8">The sequence shown here is derived from an EMBL/GenBank/DDBJ whole genome shotgun (WGS) entry which is preliminary data.</text>
</comment>
<feature type="domain" description="Peptidase C1A papain C-terminal" evidence="7">
    <location>
        <begin position="68"/>
        <end position="276"/>
    </location>
</feature>
<dbReference type="InterPro" id="IPR000169">
    <property type="entry name" value="Pept_cys_AS"/>
</dbReference>
<evidence type="ECO:0000313" key="8">
    <source>
        <dbReference type="EMBL" id="KAL1116342.1"/>
    </source>
</evidence>
<evidence type="ECO:0000256" key="2">
    <source>
        <dbReference type="ARBA" id="ARBA00022670"/>
    </source>
</evidence>
<dbReference type="Gene3D" id="3.90.70.10">
    <property type="entry name" value="Cysteine proteinases"/>
    <property type="match status" value="1"/>
</dbReference>
<dbReference type="CDD" id="cd02248">
    <property type="entry name" value="Peptidase_C1A"/>
    <property type="match status" value="1"/>
</dbReference>
<organism evidence="8 9">
    <name type="scientific">Ranatra chinensis</name>
    <dbReference type="NCBI Taxonomy" id="642074"/>
    <lineage>
        <taxon>Eukaryota</taxon>
        <taxon>Metazoa</taxon>
        <taxon>Ecdysozoa</taxon>
        <taxon>Arthropoda</taxon>
        <taxon>Hexapoda</taxon>
        <taxon>Insecta</taxon>
        <taxon>Pterygota</taxon>
        <taxon>Neoptera</taxon>
        <taxon>Paraneoptera</taxon>
        <taxon>Hemiptera</taxon>
        <taxon>Heteroptera</taxon>
        <taxon>Panheteroptera</taxon>
        <taxon>Nepomorpha</taxon>
        <taxon>Nepidae</taxon>
        <taxon>Ranatrinae</taxon>
        <taxon>Ranatra</taxon>
    </lineage>
</organism>
<protein>
    <recommendedName>
        <fullName evidence="7">Peptidase C1A papain C-terminal domain-containing protein</fullName>
    </recommendedName>
</protein>
<accession>A0ABD0XYK7</accession>
<dbReference type="GO" id="GO:0006508">
    <property type="term" value="P:proteolysis"/>
    <property type="evidence" value="ECO:0007669"/>
    <property type="project" value="UniProtKB-KW"/>
</dbReference>
<comment type="similarity">
    <text evidence="1">Belongs to the peptidase C1 family.</text>
</comment>
<dbReference type="InterPro" id="IPR039417">
    <property type="entry name" value="Peptidase_C1A_papain-like"/>
</dbReference>
<keyword evidence="2" id="KW-0645">Protease</keyword>
<reference evidence="8 9" key="1">
    <citation type="submission" date="2024-07" db="EMBL/GenBank/DDBJ databases">
        <title>Chromosome-level genome assembly of the water stick insect Ranatra chinensis (Heteroptera: Nepidae).</title>
        <authorList>
            <person name="Liu X."/>
        </authorList>
    </citation>
    <scope>NUCLEOTIDE SEQUENCE [LARGE SCALE GENOMIC DNA]</scope>
    <source>
        <strain evidence="8">Cailab_2021Rc</strain>
        <tissue evidence="8">Muscle</tissue>
    </source>
</reference>
<keyword evidence="4" id="KW-0788">Thiol protease</keyword>
<evidence type="ECO:0000256" key="5">
    <source>
        <dbReference type="ARBA" id="ARBA00023145"/>
    </source>
</evidence>
<dbReference type="PROSITE" id="PS00639">
    <property type="entry name" value="THIOL_PROTEASE_HIS"/>
    <property type="match status" value="1"/>
</dbReference>
<dbReference type="EMBL" id="JBFDAA010000018">
    <property type="protein sequence ID" value="KAL1116342.1"/>
    <property type="molecule type" value="Genomic_DNA"/>
</dbReference>
<evidence type="ECO:0000256" key="6">
    <source>
        <dbReference type="ARBA" id="ARBA00023157"/>
    </source>
</evidence>
<dbReference type="FunFam" id="3.90.70.10:FF:000332">
    <property type="entry name" value="Cathepsin L1"/>
    <property type="match status" value="1"/>
</dbReference>
<dbReference type="InterPro" id="IPR038765">
    <property type="entry name" value="Papain-like_cys_pep_sf"/>
</dbReference>
<dbReference type="PRINTS" id="PR00705">
    <property type="entry name" value="PAPAIN"/>
</dbReference>
<proteinExistence type="inferred from homology"/>
<dbReference type="SMART" id="SM00645">
    <property type="entry name" value="Pept_C1"/>
    <property type="match status" value="1"/>
</dbReference>
<dbReference type="SUPFAM" id="SSF54001">
    <property type="entry name" value="Cysteine proteinases"/>
    <property type="match status" value="1"/>
</dbReference>
<keyword evidence="5" id="KW-0865">Zymogen</keyword>
<dbReference type="InterPro" id="IPR025660">
    <property type="entry name" value="Pept_his_AS"/>
</dbReference>
<dbReference type="PROSITE" id="PS00139">
    <property type="entry name" value="THIOL_PROTEASE_CYS"/>
    <property type="match status" value="1"/>
</dbReference>
<keyword evidence="9" id="KW-1185">Reference proteome</keyword>
<dbReference type="Pfam" id="PF00112">
    <property type="entry name" value="Peptidase_C1"/>
    <property type="match status" value="1"/>
</dbReference>
<dbReference type="InterPro" id="IPR013128">
    <property type="entry name" value="Peptidase_C1A"/>
</dbReference>
<dbReference type="GO" id="GO:0008234">
    <property type="term" value="F:cysteine-type peptidase activity"/>
    <property type="evidence" value="ECO:0007669"/>
    <property type="project" value="UniProtKB-KW"/>
</dbReference>
<dbReference type="Proteomes" id="UP001558652">
    <property type="component" value="Unassembled WGS sequence"/>
</dbReference>
<dbReference type="Pfam" id="PF08246">
    <property type="entry name" value="Inhibitor_I29"/>
    <property type="match status" value="1"/>
</dbReference>
<name>A0ABD0XYK7_9HEMI</name>
<dbReference type="InterPro" id="IPR000668">
    <property type="entry name" value="Peptidase_C1A_C"/>
</dbReference>
<evidence type="ECO:0000313" key="9">
    <source>
        <dbReference type="Proteomes" id="UP001558652"/>
    </source>
</evidence>